<feature type="compositionally biased region" description="Polar residues" evidence="1">
    <location>
        <begin position="42"/>
        <end position="51"/>
    </location>
</feature>
<accession>A0A914V4L7</accession>
<feature type="chain" id="PRO_5037540652" evidence="2">
    <location>
        <begin position="24"/>
        <end position="97"/>
    </location>
</feature>
<evidence type="ECO:0000256" key="2">
    <source>
        <dbReference type="SAM" id="SignalP"/>
    </source>
</evidence>
<evidence type="ECO:0000256" key="1">
    <source>
        <dbReference type="SAM" id="MobiDB-lite"/>
    </source>
</evidence>
<dbReference type="WBParaSite" id="PSAMB.scaffold1541size30323.g13764.t1">
    <property type="protein sequence ID" value="PSAMB.scaffold1541size30323.g13764.t1"/>
    <property type="gene ID" value="PSAMB.scaffold1541size30323.g13764"/>
</dbReference>
<dbReference type="Proteomes" id="UP000887566">
    <property type="component" value="Unplaced"/>
</dbReference>
<name>A0A914V4L7_9BILA</name>
<proteinExistence type="predicted"/>
<evidence type="ECO:0000313" key="3">
    <source>
        <dbReference type="Proteomes" id="UP000887566"/>
    </source>
</evidence>
<evidence type="ECO:0000313" key="4">
    <source>
        <dbReference type="WBParaSite" id="PSAMB.scaffold1541size30323.g13764.t1"/>
    </source>
</evidence>
<keyword evidence="3" id="KW-1185">Reference proteome</keyword>
<organism evidence="3 4">
    <name type="scientific">Plectus sambesii</name>
    <dbReference type="NCBI Taxonomy" id="2011161"/>
    <lineage>
        <taxon>Eukaryota</taxon>
        <taxon>Metazoa</taxon>
        <taxon>Ecdysozoa</taxon>
        <taxon>Nematoda</taxon>
        <taxon>Chromadorea</taxon>
        <taxon>Plectida</taxon>
        <taxon>Plectina</taxon>
        <taxon>Plectoidea</taxon>
        <taxon>Plectidae</taxon>
        <taxon>Plectus</taxon>
    </lineage>
</organism>
<protein>
    <submittedName>
        <fullName evidence="4">Uncharacterized protein</fullName>
    </submittedName>
</protein>
<feature type="signal peptide" evidence="2">
    <location>
        <begin position="1"/>
        <end position="23"/>
    </location>
</feature>
<dbReference type="AlphaFoldDB" id="A0A914V4L7"/>
<sequence>MSGRFTALLFAVVLIFCLWHASAEELDDSAALRSLGNAENDAPSSAESETSNRPKRYYLWDGIDPPRPSLRKRDFAERQLDNMVRRLLQRPFKKVLL</sequence>
<reference evidence="4" key="1">
    <citation type="submission" date="2022-11" db="UniProtKB">
        <authorList>
            <consortium name="WormBaseParasite"/>
        </authorList>
    </citation>
    <scope>IDENTIFICATION</scope>
</reference>
<keyword evidence="2" id="KW-0732">Signal</keyword>
<feature type="region of interest" description="Disordered" evidence="1">
    <location>
        <begin position="36"/>
        <end position="60"/>
    </location>
</feature>